<keyword evidence="2" id="KW-1003">Cell membrane</keyword>
<name>A0A368L1Y8_9BURK</name>
<dbReference type="EMBL" id="QPGB01000004">
    <property type="protein sequence ID" value="RCS57122.1"/>
    <property type="molecule type" value="Genomic_DNA"/>
</dbReference>
<dbReference type="InterPro" id="IPR005538">
    <property type="entry name" value="LrgA/CidA"/>
</dbReference>
<keyword evidence="3 6" id="KW-0812">Transmembrane</keyword>
<evidence type="ECO:0000256" key="6">
    <source>
        <dbReference type="SAM" id="Phobius"/>
    </source>
</evidence>
<proteinExistence type="predicted"/>
<evidence type="ECO:0000313" key="7">
    <source>
        <dbReference type="EMBL" id="RCS57122.1"/>
    </source>
</evidence>
<reference evidence="7 8" key="1">
    <citation type="journal article" date="2018" name="Int. J. Syst. Evol. Microbiol.">
        <title>Parvibium lacunae gen. nov., sp. nov., a new member of the family Alcaligenaceae isolated from a freshwater pond.</title>
        <authorList>
            <person name="Chen W.M."/>
            <person name="Xie P.B."/>
            <person name="Hsu M.Y."/>
            <person name="Sheu S.Y."/>
        </authorList>
    </citation>
    <scope>NUCLEOTIDE SEQUENCE [LARGE SCALE GENOMIC DNA]</scope>
    <source>
        <strain evidence="7 8">KMB9</strain>
    </source>
</reference>
<dbReference type="Pfam" id="PF03788">
    <property type="entry name" value="LrgA"/>
    <property type="match status" value="1"/>
</dbReference>
<organism evidence="7 8">
    <name type="scientific">Parvibium lacunae</name>
    <dbReference type="NCBI Taxonomy" id="1888893"/>
    <lineage>
        <taxon>Bacteria</taxon>
        <taxon>Pseudomonadati</taxon>
        <taxon>Pseudomonadota</taxon>
        <taxon>Betaproteobacteria</taxon>
        <taxon>Burkholderiales</taxon>
        <taxon>Alcaligenaceae</taxon>
        <taxon>Parvibium</taxon>
    </lineage>
</organism>
<evidence type="ECO:0000256" key="5">
    <source>
        <dbReference type="ARBA" id="ARBA00023136"/>
    </source>
</evidence>
<evidence type="ECO:0000256" key="3">
    <source>
        <dbReference type="ARBA" id="ARBA00022692"/>
    </source>
</evidence>
<dbReference type="Proteomes" id="UP000252357">
    <property type="component" value="Unassembled WGS sequence"/>
</dbReference>
<sequence length="125" mass="13649">MLKALTLILLFQLAGETITLLCGLPIPGPVIGMALLFAALLWRGRKHQNIPLPLRQTAQQLLQHLSLLFVPAGVGVMLHIERITHEWLPITLALVGSTLAAIVVTAWVLQRGMRGHEQIEPGESS</sequence>
<gene>
    <name evidence="7" type="ORF">DU000_09980</name>
</gene>
<comment type="caution">
    <text evidence="7">The sequence shown here is derived from an EMBL/GenBank/DDBJ whole genome shotgun (WGS) entry which is preliminary data.</text>
</comment>
<keyword evidence="8" id="KW-1185">Reference proteome</keyword>
<keyword evidence="4 6" id="KW-1133">Transmembrane helix</keyword>
<dbReference type="PANTHER" id="PTHR33931">
    <property type="entry name" value="HOLIN-LIKE PROTEIN CIDA-RELATED"/>
    <property type="match status" value="1"/>
</dbReference>
<evidence type="ECO:0000256" key="2">
    <source>
        <dbReference type="ARBA" id="ARBA00022475"/>
    </source>
</evidence>
<feature type="transmembrane region" description="Helical" evidence="6">
    <location>
        <begin position="25"/>
        <end position="42"/>
    </location>
</feature>
<evidence type="ECO:0000256" key="4">
    <source>
        <dbReference type="ARBA" id="ARBA00022989"/>
    </source>
</evidence>
<dbReference type="PANTHER" id="PTHR33931:SF2">
    <property type="entry name" value="HOLIN-LIKE PROTEIN CIDA"/>
    <property type="match status" value="1"/>
</dbReference>
<feature type="transmembrane region" description="Helical" evidence="6">
    <location>
        <begin position="62"/>
        <end position="81"/>
    </location>
</feature>
<dbReference type="AlphaFoldDB" id="A0A368L1Y8"/>
<protein>
    <submittedName>
        <fullName evidence="7">CidA/LrgA family protein</fullName>
    </submittedName>
</protein>
<dbReference type="RefSeq" id="WP_114403264.1">
    <property type="nucleotide sequence ID" value="NZ_QPGB01000004.1"/>
</dbReference>
<dbReference type="GO" id="GO:0005886">
    <property type="term" value="C:plasma membrane"/>
    <property type="evidence" value="ECO:0007669"/>
    <property type="project" value="UniProtKB-SubCell"/>
</dbReference>
<comment type="subcellular location">
    <subcellularLocation>
        <location evidence="1">Cell membrane</location>
        <topology evidence="1">Multi-pass membrane protein</topology>
    </subcellularLocation>
</comment>
<dbReference type="OrthoDB" id="385012at2"/>
<evidence type="ECO:0000256" key="1">
    <source>
        <dbReference type="ARBA" id="ARBA00004651"/>
    </source>
</evidence>
<evidence type="ECO:0000313" key="8">
    <source>
        <dbReference type="Proteomes" id="UP000252357"/>
    </source>
</evidence>
<accession>A0A368L1Y8</accession>
<keyword evidence="5 6" id="KW-0472">Membrane</keyword>
<feature type="transmembrane region" description="Helical" evidence="6">
    <location>
        <begin position="87"/>
        <end position="109"/>
    </location>
</feature>